<name>A0A150HML1_9GAMM</name>
<dbReference type="PATRIC" id="fig|52133.18.peg.2555"/>
<dbReference type="Pfam" id="PF04965">
    <property type="entry name" value="GPW_gp25"/>
    <property type="match status" value="1"/>
</dbReference>
<reference evidence="2 3" key="1">
    <citation type="journal article" date="2016" name="Sci. Rep.">
        <title>Genomic and phenotypic characterization of the species Acinetobacter venetianus.</title>
        <authorList>
            <person name="Fondi M."/>
            <person name="Maida I."/>
            <person name="Perrin E."/>
            <person name="Orlandini V."/>
            <person name="La Torre L."/>
            <person name="Bosi E."/>
            <person name="Negroni A."/>
            <person name="Zanaroli G."/>
            <person name="Fava F."/>
            <person name="Decorosi F."/>
            <person name="Giovannetti L."/>
            <person name="Viti C."/>
            <person name="Vaneechoutte M."/>
            <person name="Dijkshoorn L."/>
            <person name="Fani R."/>
        </authorList>
    </citation>
    <scope>NUCLEOTIDE SEQUENCE [LARGE SCALE GENOMIC DNA]</scope>
    <source>
        <strain evidence="2 3">LUH5627</strain>
    </source>
</reference>
<accession>A0A150HML1</accession>
<comment type="caution">
    <text evidence="2">The sequence shown here is derived from an EMBL/GenBank/DDBJ whole genome shotgun (WGS) entry which is preliminary data.</text>
</comment>
<dbReference type="EMBL" id="JRUE01000201">
    <property type="protein sequence ID" value="KXZ66794.1"/>
    <property type="molecule type" value="Genomic_DNA"/>
</dbReference>
<dbReference type="Gene3D" id="3.10.450.40">
    <property type="match status" value="1"/>
</dbReference>
<evidence type="ECO:0000259" key="1">
    <source>
        <dbReference type="Pfam" id="PF04965"/>
    </source>
</evidence>
<dbReference type="Proteomes" id="UP000075680">
    <property type="component" value="Unassembled WGS sequence"/>
</dbReference>
<dbReference type="SUPFAM" id="SSF160719">
    <property type="entry name" value="gpW/gp25-like"/>
    <property type="match status" value="1"/>
</dbReference>
<organism evidence="2 3">
    <name type="scientific">Acinetobacter venetianus</name>
    <dbReference type="NCBI Taxonomy" id="52133"/>
    <lineage>
        <taxon>Bacteria</taxon>
        <taxon>Pseudomonadati</taxon>
        <taxon>Pseudomonadota</taxon>
        <taxon>Gammaproteobacteria</taxon>
        <taxon>Moraxellales</taxon>
        <taxon>Moraxellaceae</taxon>
        <taxon>Acinetobacter</taxon>
    </lineage>
</organism>
<evidence type="ECO:0000313" key="2">
    <source>
        <dbReference type="EMBL" id="KXZ66794.1"/>
    </source>
</evidence>
<dbReference type="AlphaFoldDB" id="A0A150HML1"/>
<gene>
    <name evidence="2" type="ORF">AVENLUH5627_02488</name>
</gene>
<feature type="domain" description="IraD/Gp25-like" evidence="1">
    <location>
        <begin position="14"/>
        <end position="92"/>
    </location>
</feature>
<proteinExistence type="predicted"/>
<dbReference type="RefSeq" id="WP_061519237.1">
    <property type="nucleotide sequence ID" value="NZ_JRUE01000201.1"/>
</dbReference>
<dbReference type="InterPro" id="IPR007048">
    <property type="entry name" value="IraD/Gp25-like"/>
</dbReference>
<sequence>MMSRESGRSLTEIEHLRQSIIDILSTPLGSRVMRRDYGSRLFYLIDAPINRATLIDLYAAVAEALAKWEDRINVRQVDVTSSQIGQITLAITGIYNIDGNPLRLDGIVIQK</sequence>
<evidence type="ECO:0000313" key="3">
    <source>
        <dbReference type="Proteomes" id="UP000075680"/>
    </source>
</evidence>
<protein>
    <submittedName>
        <fullName evidence="2">Gene 25-like lysozyme</fullName>
    </submittedName>
</protein>